<feature type="transmembrane region" description="Helical" evidence="8">
    <location>
        <begin position="78"/>
        <end position="97"/>
    </location>
</feature>
<comment type="subcellular location">
    <subcellularLocation>
        <location evidence="1">Cell membrane</location>
        <topology evidence="1">Multi-pass membrane protein</topology>
    </subcellularLocation>
</comment>
<dbReference type="OrthoDB" id="9796260at2"/>
<dbReference type="GO" id="GO:0022857">
    <property type="term" value="F:transmembrane transporter activity"/>
    <property type="evidence" value="ECO:0007669"/>
    <property type="project" value="InterPro"/>
</dbReference>
<evidence type="ECO:0000313" key="9">
    <source>
        <dbReference type="EMBL" id="GAL16774.1"/>
    </source>
</evidence>
<dbReference type="Pfam" id="PF01032">
    <property type="entry name" value="FecCD"/>
    <property type="match status" value="1"/>
</dbReference>
<feature type="transmembrane region" description="Helical" evidence="8">
    <location>
        <begin position="39"/>
        <end position="58"/>
    </location>
</feature>
<keyword evidence="3" id="KW-0813">Transport</keyword>
<feature type="transmembrane region" description="Helical" evidence="8">
    <location>
        <begin position="264"/>
        <end position="284"/>
    </location>
</feature>
<dbReference type="InterPro" id="IPR000522">
    <property type="entry name" value="ABC_transptr_permease_BtuC"/>
</dbReference>
<proteinExistence type="inferred from homology"/>
<dbReference type="AlphaFoldDB" id="A0A090RRB9"/>
<feature type="transmembrane region" description="Helical" evidence="8">
    <location>
        <begin position="6"/>
        <end position="27"/>
    </location>
</feature>
<evidence type="ECO:0000256" key="6">
    <source>
        <dbReference type="ARBA" id="ARBA00022989"/>
    </source>
</evidence>
<feature type="transmembrane region" description="Helical" evidence="8">
    <location>
        <begin position="178"/>
        <end position="197"/>
    </location>
</feature>
<keyword evidence="4" id="KW-1003">Cell membrane</keyword>
<evidence type="ECO:0000256" key="1">
    <source>
        <dbReference type="ARBA" id="ARBA00004651"/>
    </source>
</evidence>
<accession>A0A090RRB9</accession>
<evidence type="ECO:0000256" key="4">
    <source>
        <dbReference type="ARBA" id="ARBA00022475"/>
    </source>
</evidence>
<dbReference type="Gene3D" id="1.10.3470.10">
    <property type="entry name" value="ABC transporter involved in vitamin B12 uptake, BtuC"/>
    <property type="match status" value="1"/>
</dbReference>
<dbReference type="GO" id="GO:0005886">
    <property type="term" value="C:plasma membrane"/>
    <property type="evidence" value="ECO:0007669"/>
    <property type="project" value="UniProtKB-SubCell"/>
</dbReference>
<evidence type="ECO:0000313" key="10">
    <source>
        <dbReference type="Proteomes" id="UP000029228"/>
    </source>
</evidence>
<dbReference type="PANTHER" id="PTHR30472">
    <property type="entry name" value="FERRIC ENTEROBACTIN TRANSPORT SYSTEM PERMEASE PROTEIN"/>
    <property type="match status" value="1"/>
</dbReference>
<evidence type="ECO:0000256" key="2">
    <source>
        <dbReference type="ARBA" id="ARBA00007935"/>
    </source>
</evidence>
<comment type="similarity">
    <text evidence="2">Belongs to the binding-protein-dependent transport system permease family. FecCD subfamily.</text>
</comment>
<keyword evidence="7 8" id="KW-0472">Membrane</keyword>
<dbReference type="GO" id="GO:0033214">
    <property type="term" value="P:siderophore-iron import into cell"/>
    <property type="evidence" value="ECO:0007669"/>
    <property type="project" value="TreeGrafter"/>
</dbReference>
<evidence type="ECO:0000256" key="5">
    <source>
        <dbReference type="ARBA" id="ARBA00022692"/>
    </source>
</evidence>
<feature type="transmembrane region" description="Helical" evidence="8">
    <location>
        <begin position="290"/>
        <end position="311"/>
    </location>
</feature>
<reference evidence="9 10" key="1">
    <citation type="submission" date="2014-09" db="EMBL/GenBank/DDBJ databases">
        <title>Vibrio maritimus JCM 19235. (C45) whole genome shotgun sequence.</title>
        <authorList>
            <person name="Sawabe T."/>
            <person name="Meirelles P."/>
            <person name="Nakanishi M."/>
            <person name="Sayaka M."/>
            <person name="Hattori M."/>
            <person name="Ohkuma M."/>
        </authorList>
    </citation>
    <scope>NUCLEOTIDE SEQUENCE [LARGE SCALE GENOMIC DNA]</scope>
    <source>
        <strain evidence="10">JCM19235</strain>
    </source>
</reference>
<comment type="caution">
    <text evidence="9">The sequence shown here is derived from an EMBL/GenBank/DDBJ whole genome shotgun (WGS) entry which is preliminary data.</text>
</comment>
<evidence type="ECO:0000256" key="8">
    <source>
        <dbReference type="SAM" id="Phobius"/>
    </source>
</evidence>
<dbReference type="InterPro" id="IPR037294">
    <property type="entry name" value="ABC_BtuC-like"/>
</dbReference>
<organism evidence="9 10">
    <name type="scientific">Vibrio maritimus</name>
    <dbReference type="NCBI Taxonomy" id="990268"/>
    <lineage>
        <taxon>Bacteria</taxon>
        <taxon>Pseudomonadati</taxon>
        <taxon>Pseudomonadota</taxon>
        <taxon>Gammaproteobacteria</taxon>
        <taxon>Vibrionales</taxon>
        <taxon>Vibrionaceae</taxon>
        <taxon>Vibrio</taxon>
    </lineage>
</organism>
<feature type="transmembrane region" description="Helical" evidence="8">
    <location>
        <begin position="104"/>
        <end position="123"/>
    </location>
</feature>
<feature type="transmembrane region" description="Helical" evidence="8">
    <location>
        <begin position="129"/>
        <end position="157"/>
    </location>
</feature>
<feature type="transmembrane region" description="Helical" evidence="8">
    <location>
        <begin position="224"/>
        <end position="252"/>
    </location>
</feature>
<dbReference type="EMBL" id="BBMR01000001">
    <property type="protein sequence ID" value="GAL16774.1"/>
    <property type="molecule type" value="Genomic_DNA"/>
</dbReference>
<dbReference type="CDD" id="cd06550">
    <property type="entry name" value="TM_ABC_iron-siderophores_like"/>
    <property type="match status" value="1"/>
</dbReference>
<evidence type="ECO:0000256" key="7">
    <source>
        <dbReference type="ARBA" id="ARBA00023136"/>
    </source>
</evidence>
<keyword evidence="10" id="KW-1185">Reference proteome</keyword>
<dbReference type="PANTHER" id="PTHR30472:SF19">
    <property type="entry name" value="PETROBACTIN IMPORT SYSTEM PERMEASE PROTEIN YCLO"/>
    <property type="match status" value="1"/>
</dbReference>
<dbReference type="SUPFAM" id="SSF81345">
    <property type="entry name" value="ABC transporter involved in vitamin B12 uptake, BtuC"/>
    <property type="match status" value="1"/>
</dbReference>
<keyword evidence="6 8" id="KW-1133">Transmembrane helix</keyword>
<name>A0A090RRB9_9VIBR</name>
<sequence>MRDSLKVSLLIAGCVAIIAWFIGQGLTADNYQFFLSRRLPKVLAIVLAAVAISASSLVFQTITNNRILTPSILGFDSLYLMVQVLMVVILGSTSFWVIHAMSNFLLSTCVMIGFSLLLFHFYFKRKDSNVFTLLLIGIVCGSLFSSVTGFLTMLVDPNEFASIQNSMFASFNNVNAKLVYWSLIPLSLCLAILFYYAPKLDVLWLGTDNATSLGVNTQQLTQRVMILITIMIAISTALVGPVLFFGLITVSLTREMFSHYQHRFLIIASSLLAVFLLVTGQWFVEKVLAFETTISVIINLVGGSYFLFLLLRNRIN</sequence>
<gene>
    <name evidence="9" type="ORF">JCM19235_5323</name>
</gene>
<evidence type="ECO:0000256" key="3">
    <source>
        <dbReference type="ARBA" id="ARBA00022448"/>
    </source>
</evidence>
<dbReference type="Proteomes" id="UP000029228">
    <property type="component" value="Unassembled WGS sequence"/>
</dbReference>
<keyword evidence="5 8" id="KW-0812">Transmembrane</keyword>
<dbReference type="STRING" id="990268.JCM19235_5323"/>
<protein>
    <submittedName>
        <fullName evidence="9">Iron compound ABC uptake transporter permease protein PiuC</fullName>
    </submittedName>
</protein>